<evidence type="ECO:0000256" key="1">
    <source>
        <dbReference type="ARBA" id="ARBA00022491"/>
    </source>
</evidence>
<dbReference type="Gene3D" id="3.40.50.1360">
    <property type="match status" value="1"/>
</dbReference>
<dbReference type="PROSITE" id="PS00894">
    <property type="entry name" value="HTH_DEOR_1"/>
    <property type="match status" value="1"/>
</dbReference>
<evidence type="ECO:0000256" key="3">
    <source>
        <dbReference type="ARBA" id="ARBA00023125"/>
    </source>
</evidence>
<evidence type="ECO:0000256" key="2">
    <source>
        <dbReference type="ARBA" id="ARBA00023015"/>
    </source>
</evidence>
<keyword evidence="3" id="KW-0238">DNA-binding</keyword>
<dbReference type="InterPro" id="IPR001034">
    <property type="entry name" value="DeoR_HTH"/>
</dbReference>
<reference evidence="7" key="1">
    <citation type="submission" date="2009-01" db="EMBL/GenBank/DDBJ databases">
        <title>Complete sequence of plasmid 2 of Methylobacterium nodulans ORS 2060.</title>
        <authorList>
            <consortium name="US DOE Joint Genome Institute"/>
            <person name="Lucas S."/>
            <person name="Copeland A."/>
            <person name="Lapidus A."/>
            <person name="Glavina del Rio T."/>
            <person name="Dalin E."/>
            <person name="Tice H."/>
            <person name="Bruce D."/>
            <person name="Goodwin L."/>
            <person name="Pitluck S."/>
            <person name="Sims D."/>
            <person name="Brettin T."/>
            <person name="Detter J.C."/>
            <person name="Han C."/>
            <person name="Larimer F."/>
            <person name="Land M."/>
            <person name="Hauser L."/>
            <person name="Kyrpides N."/>
            <person name="Ivanova N."/>
            <person name="Marx C.J."/>
            <person name="Richardson P."/>
        </authorList>
    </citation>
    <scope>NUCLEOTIDE SEQUENCE [LARGE SCALE GENOMIC DNA]</scope>
    <source>
        <strain evidence="7">LMG 21967 / CNCM I-2342 / ORS 2060</strain>
        <plasmid evidence="7">Plasmid pMNOD02</plasmid>
    </source>
</reference>
<accession>B8IXE9</accession>
<organism evidence="6 7">
    <name type="scientific">Methylobacterium nodulans (strain LMG 21967 / CNCM I-2342 / ORS 2060)</name>
    <dbReference type="NCBI Taxonomy" id="460265"/>
    <lineage>
        <taxon>Bacteria</taxon>
        <taxon>Pseudomonadati</taxon>
        <taxon>Pseudomonadota</taxon>
        <taxon>Alphaproteobacteria</taxon>
        <taxon>Hyphomicrobiales</taxon>
        <taxon>Methylobacteriaceae</taxon>
        <taxon>Methylobacterium</taxon>
    </lineage>
</organism>
<gene>
    <name evidence="6" type="ordered locus">Mnod_8218</name>
</gene>
<evidence type="ECO:0000313" key="7">
    <source>
        <dbReference type="Proteomes" id="UP000008207"/>
    </source>
</evidence>
<dbReference type="GO" id="GO:0003700">
    <property type="term" value="F:DNA-binding transcription factor activity"/>
    <property type="evidence" value="ECO:0007669"/>
    <property type="project" value="InterPro"/>
</dbReference>
<sequence>MEGPTLLRDVRLNGIVDALRDGRVRSTAELALQFGVSEMTLRRDLDHLGRRGLVRRVHGGARAAAGADPGYHRRAEENAAAKHRVGQAAAQLVTPGSCVYLDAGTTAREVGRAIAERARAEGLTARIVTHAVNIGAELAGIVGLSVHQLGGEVDPGTLAATGPALVTELRGLNFDLYFMGVTGIDPERGMTNSTPVGLEVKRAAMSRARETWVVADVSKWRQVSAYYIASMDAITGLVTDAAQNSRPHLEIERASLKLKVLSS</sequence>
<dbReference type="Gene3D" id="1.10.10.10">
    <property type="entry name" value="Winged helix-like DNA-binding domain superfamily/Winged helix DNA-binding domain"/>
    <property type="match status" value="1"/>
</dbReference>
<dbReference type="InterPro" id="IPR037171">
    <property type="entry name" value="NagB/RpiA_transferase-like"/>
</dbReference>
<dbReference type="AlphaFoldDB" id="B8IXE9"/>
<evidence type="ECO:0000259" key="5">
    <source>
        <dbReference type="PROSITE" id="PS51000"/>
    </source>
</evidence>
<dbReference type="InterPro" id="IPR014036">
    <property type="entry name" value="DeoR-like_C"/>
</dbReference>
<dbReference type="Proteomes" id="UP000008207">
    <property type="component" value="Plasmid pMNOD02"/>
</dbReference>
<dbReference type="PRINTS" id="PR00037">
    <property type="entry name" value="HTHLACR"/>
</dbReference>
<dbReference type="InterPro" id="IPR036388">
    <property type="entry name" value="WH-like_DNA-bd_sf"/>
</dbReference>
<proteinExistence type="predicted"/>
<dbReference type="PANTHER" id="PTHR30363:SF4">
    <property type="entry name" value="GLYCEROL-3-PHOSPHATE REGULON REPRESSOR"/>
    <property type="match status" value="1"/>
</dbReference>
<dbReference type="PANTHER" id="PTHR30363">
    <property type="entry name" value="HTH-TYPE TRANSCRIPTIONAL REGULATOR SRLR-RELATED"/>
    <property type="match status" value="1"/>
</dbReference>
<keyword evidence="2" id="KW-0805">Transcription regulation</keyword>
<dbReference type="EMBL" id="CP001351">
    <property type="protein sequence ID" value="ACL63190.1"/>
    <property type="molecule type" value="Genomic_DNA"/>
</dbReference>
<geneLocation type="plasmid" evidence="6 7">
    <name>pMNOD02</name>
</geneLocation>
<dbReference type="InterPro" id="IPR018356">
    <property type="entry name" value="Tscrpt_reg_HTH_DeoR_CS"/>
</dbReference>
<dbReference type="SMART" id="SM00420">
    <property type="entry name" value="HTH_DEOR"/>
    <property type="match status" value="1"/>
</dbReference>
<dbReference type="KEGG" id="mno:Mnod_8218"/>
<dbReference type="SUPFAM" id="SSF100950">
    <property type="entry name" value="NagB/RpiA/CoA transferase-like"/>
    <property type="match status" value="1"/>
</dbReference>
<keyword evidence="7" id="KW-1185">Reference proteome</keyword>
<dbReference type="GO" id="GO:0003677">
    <property type="term" value="F:DNA binding"/>
    <property type="evidence" value="ECO:0007669"/>
    <property type="project" value="UniProtKB-KW"/>
</dbReference>
<dbReference type="PROSITE" id="PS51000">
    <property type="entry name" value="HTH_DEOR_2"/>
    <property type="match status" value="1"/>
</dbReference>
<dbReference type="InterPro" id="IPR036390">
    <property type="entry name" value="WH_DNA-bd_sf"/>
</dbReference>
<evidence type="ECO:0000256" key="4">
    <source>
        <dbReference type="ARBA" id="ARBA00023163"/>
    </source>
</evidence>
<dbReference type="SMART" id="SM01134">
    <property type="entry name" value="DeoRC"/>
    <property type="match status" value="1"/>
</dbReference>
<feature type="domain" description="HTH deoR-type" evidence="5">
    <location>
        <begin position="8"/>
        <end position="63"/>
    </location>
</feature>
<name>B8IXE9_METNO</name>
<dbReference type="Pfam" id="PF08220">
    <property type="entry name" value="HTH_DeoR"/>
    <property type="match status" value="1"/>
</dbReference>
<keyword evidence="1" id="KW-0678">Repressor</keyword>
<dbReference type="HOGENOM" id="CLU_060699_0_1_5"/>
<keyword evidence="4" id="KW-0804">Transcription</keyword>
<protein>
    <submittedName>
        <fullName evidence="6">Transcriptional regulator, DeoR family</fullName>
    </submittedName>
</protein>
<dbReference type="SUPFAM" id="SSF46785">
    <property type="entry name" value="Winged helix' DNA-binding domain"/>
    <property type="match status" value="1"/>
</dbReference>
<dbReference type="InterPro" id="IPR050313">
    <property type="entry name" value="Carb_Metab_HTH_regulators"/>
</dbReference>
<evidence type="ECO:0000313" key="6">
    <source>
        <dbReference type="EMBL" id="ACL63190.1"/>
    </source>
</evidence>
<dbReference type="Pfam" id="PF00455">
    <property type="entry name" value="DeoRC"/>
    <property type="match status" value="1"/>
</dbReference>
<keyword evidence="6" id="KW-0614">Plasmid</keyword>